<feature type="coiled-coil region" evidence="1">
    <location>
        <begin position="42"/>
        <end position="97"/>
    </location>
</feature>
<dbReference type="Gene3D" id="1.20.5.1000">
    <property type="entry name" value="arf6 gtpase in complex with a specific effector, jip4"/>
    <property type="match status" value="1"/>
</dbReference>
<gene>
    <name evidence="4" type="ORF">Cvel_32771</name>
</gene>
<feature type="region of interest" description="Disordered" evidence="2">
    <location>
        <begin position="315"/>
        <end position="394"/>
    </location>
</feature>
<feature type="transmembrane region" description="Helical" evidence="3">
    <location>
        <begin position="12"/>
        <end position="37"/>
    </location>
</feature>
<sequence>MSDWTLTPFSLYFWAWVAILGGLALLATLTMFVCCCVHRGTIKKQKQSIEDLEAQNEKKRSEIESLRGENAGLQATASELRKQRAELNAQVSELTTENGSLSVSLATKVDELQSLNAECMEWQITCSTLGGHNSRLRYAATQAELEAMRLTAELDRESSTQVLLEVWKVDRESGRPVRWSEFPLTFVGEMWLPCPELFHLAVLAQQRSEIADMAPQAQTAALPEGVVQNFSQLHKIPLISGVRRSRSDTGKSLAQRGGVFADHIGVSLAPQSPRAARESVSRPPSGSPSHTQSQADLSSSLVDVPSVLVELTFTEDEQDPGTQGGNAPQWPQGTPKGVGALSPPPPVASPTSWVSRASKGWGFSLRSPGGAASPSPSPQGGPGQRPPVSVLSSTHPQQVVVGSVTYCLKKLQGLCFPHGKGDEVQLCLWSRQRVFSANGGGSGGSGEGGWPSSGSPVGGGAGGGGQRERVTQWGDSPPASPNAPVRRVGEEFARDVDRQPRVHVQWELLMVSDPISAWRSEIGSGGSQAAAAAPTRHAMSLPESCSAVVPVLSPLPQVSALQV</sequence>
<dbReference type="CDD" id="cd14686">
    <property type="entry name" value="bZIP"/>
    <property type="match status" value="1"/>
</dbReference>
<accession>A0A0G4HWR2</accession>
<feature type="region of interest" description="Disordered" evidence="2">
    <location>
        <begin position="439"/>
        <end position="487"/>
    </location>
</feature>
<dbReference type="EMBL" id="CDMZ01004191">
    <property type="protein sequence ID" value="CEM48924.1"/>
    <property type="molecule type" value="Genomic_DNA"/>
</dbReference>
<keyword evidence="3" id="KW-0472">Membrane</keyword>
<feature type="compositionally biased region" description="Gly residues" evidence="2">
    <location>
        <begin position="439"/>
        <end position="465"/>
    </location>
</feature>
<name>A0A0G4HWR2_9ALVE</name>
<reference evidence="4" key="1">
    <citation type="submission" date="2014-11" db="EMBL/GenBank/DDBJ databases">
        <authorList>
            <person name="Otto D Thomas"/>
            <person name="Naeem Raeece"/>
        </authorList>
    </citation>
    <scope>NUCLEOTIDE SEQUENCE</scope>
</reference>
<organism evidence="4">
    <name type="scientific">Chromera velia CCMP2878</name>
    <dbReference type="NCBI Taxonomy" id="1169474"/>
    <lineage>
        <taxon>Eukaryota</taxon>
        <taxon>Sar</taxon>
        <taxon>Alveolata</taxon>
        <taxon>Colpodellida</taxon>
        <taxon>Chromeraceae</taxon>
        <taxon>Chromera</taxon>
    </lineage>
</organism>
<evidence type="ECO:0000313" key="4">
    <source>
        <dbReference type="EMBL" id="CEM48924.1"/>
    </source>
</evidence>
<evidence type="ECO:0000256" key="1">
    <source>
        <dbReference type="SAM" id="Coils"/>
    </source>
</evidence>
<feature type="compositionally biased region" description="Polar residues" evidence="2">
    <location>
        <begin position="282"/>
        <end position="296"/>
    </location>
</feature>
<feature type="non-terminal residue" evidence="4">
    <location>
        <position position="563"/>
    </location>
</feature>
<protein>
    <submittedName>
        <fullName evidence="4">Uncharacterized protein</fullName>
    </submittedName>
</protein>
<proteinExistence type="predicted"/>
<feature type="region of interest" description="Disordered" evidence="2">
    <location>
        <begin position="270"/>
        <end position="299"/>
    </location>
</feature>
<dbReference type="AlphaFoldDB" id="A0A0G4HWR2"/>
<keyword evidence="3" id="KW-1133">Transmembrane helix</keyword>
<keyword evidence="1" id="KW-0175">Coiled coil</keyword>
<evidence type="ECO:0000256" key="3">
    <source>
        <dbReference type="SAM" id="Phobius"/>
    </source>
</evidence>
<keyword evidence="3" id="KW-0812">Transmembrane</keyword>
<evidence type="ECO:0000256" key="2">
    <source>
        <dbReference type="SAM" id="MobiDB-lite"/>
    </source>
</evidence>